<dbReference type="STRING" id="1475481.GCA_000953855_00361"/>
<dbReference type="InterPro" id="IPR043128">
    <property type="entry name" value="Rev_trsase/Diguanyl_cyclase"/>
</dbReference>
<dbReference type="FunFam" id="3.30.70.270:FF:000001">
    <property type="entry name" value="Diguanylate cyclase domain protein"/>
    <property type="match status" value="1"/>
</dbReference>
<dbReference type="PANTHER" id="PTHR45138">
    <property type="entry name" value="REGULATORY COMPONENTS OF SENSORY TRANSDUCTION SYSTEM"/>
    <property type="match status" value="1"/>
</dbReference>
<proteinExistence type="predicted"/>
<dbReference type="Proteomes" id="UP000253740">
    <property type="component" value="Unassembled WGS sequence"/>
</dbReference>
<evidence type="ECO:0000256" key="1">
    <source>
        <dbReference type="ARBA" id="ARBA00001946"/>
    </source>
</evidence>
<feature type="transmembrane region" description="Helical" evidence="3">
    <location>
        <begin position="60"/>
        <end position="79"/>
    </location>
</feature>
<organism evidence="5">
    <name type="scientific">Mizugakiibacter sediminis</name>
    <dbReference type="NCBI Taxonomy" id="1475481"/>
    <lineage>
        <taxon>Bacteria</taxon>
        <taxon>Pseudomonadati</taxon>
        <taxon>Pseudomonadota</taxon>
        <taxon>Gammaproteobacteria</taxon>
        <taxon>Lysobacterales</taxon>
        <taxon>Rhodanobacteraceae</taxon>
        <taxon>Mizugakiibacter</taxon>
    </lineage>
</organism>
<dbReference type="CDD" id="cd01949">
    <property type="entry name" value="GGDEF"/>
    <property type="match status" value="1"/>
</dbReference>
<evidence type="ECO:0000256" key="2">
    <source>
        <dbReference type="ARBA" id="ARBA00012528"/>
    </source>
</evidence>
<keyword evidence="6" id="KW-1185">Reference proteome</keyword>
<evidence type="ECO:0000256" key="3">
    <source>
        <dbReference type="SAM" id="Phobius"/>
    </source>
</evidence>
<dbReference type="AlphaFoldDB" id="A0A0K8QJQ5"/>
<evidence type="ECO:0000313" key="6">
    <source>
        <dbReference type="Proteomes" id="UP000253740"/>
    </source>
</evidence>
<dbReference type="InterPro" id="IPR029787">
    <property type="entry name" value="Nucleotide_cyclase"/>
</dbReference>
<sequence length="298" mass="32971">MRLFPKALQRPPSLGLYARLAAGNRPRSYAGKFFAVAFVTLQLPLLALLAWLLATQRIDGRGWLLPGVAMLLAGTLLAFRGFRQLAAPIDLAARALREFLHEGTPPELPQHYRDTAGRLLRDVRYVTAALARERSELEKLAQSDFLTGLMNRRAADRALHDIEGAWPRCVGMLDIDHFKSINDRYGHGVGDAVLAELGRLLRASLRESDWAARWGGEEFLLLIHAALPDAQSACERLRARVAEHRFAGELKLRISFSVGLAEVEPGNALDAAIARADEALLAAKRNGRDRVELYATAR</sequence>
<dbReference type="InterPro" id="IPR000160">
    <property type="entry name" value="GGDEF_dom"/>
</dbReference>
<dbReference type="SMART" id="SM00267">
    <property type="entry name" value="GGDEF"/>
    <property type="match status" value="1"/>
</dbReference>
<comment type="cofactor">
    <cofactor evidence="1">
        <name>Mg(2+)</name>
        <dbReference type="ChEBI" id="CHEBI:18420"/>
    </cofactor>
</comment>
<keyword evidence="3" id="KW-1133">Transmembrane helix</keyword>
<dbReference type="RefSeq" id="WP_062534528.1">
    <property type="nucleotide sequence ID" value="NZ_DF970146.1"/>
</dbReference>
<dbReference type="SUPFAM" id="SSF55073">
    <property type="entry name" value="Nucleotide cyclase"/>
    <property type="match status" value="1"/>
</dbReference>
<feature type="domain" description="GGDEF" evidence="4">
    <location>
        <begin position="166"/>
        <end position="296"/>
    </location>
</feature>
<dbReference type="GO" id="GO:0043709">
    <property type="term" value="P:cell adhesion involved in single-species biofilm formation"/>
    <property type="evidence" value="ECO:0007669"/>
    <property type="project" value="TreeGrafter"/>
</dbReference>
<dbReference type="GO" id="GO:0052621">
    <property type="term" value="F:diguanylate cyclase activity"/>
    <property type="evidence" value="ECO:0007669"/>
    <property type="project" value="UniProtKB-EC"/>
</dbReference>
<gene>
    <name evidence="5" type="ORF">MBSD_n0357</name>
</gene>
<dbReference type="GO" id="GO:1902201">
    <property type="term" value="P:negative regulation of bacterial-type flagellum-dependent cell motility"/>
    <property type="evidence" value="ECO:0007669"/>
    <property type="project" value="TreeGrafter"/>
</dbReference>
<name>A0A0K8QJQ5_9GAMM</name>
<dbReference type="GO" id="GO:0005886">
    <property type="term" value="C:plasma membrane"/>
    <property type="evidence" value="ECO:0007669"/>
    <property type="project" value="TreeGrafter"/>
</dbReference>
<evidence type="ECO:0000259" key="4">
    <source>
        <dbReference type="PROSITE" id="PS50887"/>
    </source>
</evidence>
<dbReference type="Gene3D" id="3.30.70.270">
    <property type="match status" value="1"/>
</dbReference>
<dbReference type="EC" id="2.7.7.65" evidence="2"/>
<evidence type="ECO:0000313" key="5">
    <source>
        <dbReference type="EMBL" id="GAP65069.1"/>
    </source>
</evidence>
<accession>A0A0K8QJQ5</accession>
<dbReference type="EMBL" id="DF970146">
    <property type="protein sequence ID" value="GAP65069.1"/>
    <property type="molecule type" value="Genomic_DNA"/>
</dbReference>
<keyword evidence="3" id="KW-0812">Transmembrane</keyword>
<dbReference type="Pfam" id="PF00990">
    <property type="entry name" value="GGDEF"/>
    <property type="match status" value="1"/>
</dbReference>
<dbReference type="PANTHER" id="PTHR45138:SF24">
    <property type="entry name" value="DIGUANYLATE CYCLASE DGCC-RELATED"/>
    <property type="match status" value="1"/>
</dbReference>
<protein>
    <recommendedName>
        <fullName evidence="2">diguanylate cyclase</fullName>
        <ecNumber evidence="2">2.7.7.65</ecNumber>
    </recommendedName>
</protein>
<keyword evidence="3" id="KW-0472">Membrane</keyword>
<feature type="transmembrane region" description="Helical" evidence="3">
    <location>
        <begin position="33"/>
        <end position="54"/>
    </location>
</feature>
<reference evidence="5" key="1">
    <citation type="submission" date="2015-08" db="EMBL/GenBank/DDBJ databases">
        <title>Complete DNA Sequence of Pseudomonas syringae pv. actinidiae, the Causal Agent of Kiwifruit Canker Disease.</title>
        <authorList>
            <person name="Rikkerink E.H.A."/>
            <person name="Fineran P.C."/>
        </authorList>
    </citation>
    <scope>NUCLEOTIDE SEQUENCE</scope>
    <source>
        <strain evidence="5">SkMP5</strain>
    </source>
</reference>
<dbReference type="PROSITE" id="PS50887">
    <property type="entry name" value="GGDEF"/>
    <property type="match status" value="1"/>
</dbReference>
<dbReference type="NCBIfam" id="TIGR00254">
    <property type="entry name" value="GGDEF"/>
    <property type="match status" value="1"/>
</dbReference>
<dbReference type="InterPro" id="IPR050469">
    <property type="entry name" value="Diguanylate_Cyclase"/>
</dbReference>